<keyword evidence="4" id="KW-0813">Transport</keyword>
<evidence type="ECO:0000313" key="11">
    <source>
        <dbReference type="Proteomes" id="UP000597762"/>
    </source>
</evidence>
<reference evidence="10" key="1">
    <citation type="submission" date="2021-01" db="EMBL/GenBank/DDBJ databases">
        <authorList>
            <person name="Li R."/>
            <person name="Bekaert M."/>
        </authorList>
    </citation>
    <scope>NUCLEOTIDE SEQUENCE</scope>
    <source>
        <strain evidence="10">Farmed</strain>
    </source>
</reference>
<evidence type="ECO:0000256" key="9">
    <source>
        <dbReference type="ARBA" id="ARBA00023136"/>
    </source>
</evidence>
<organism evidence="10 11">
    <name type="scientific">Acanthosepion pharaonis</name>
    <name type="common">Pharaoh cuttlefish</name>
    <name type="synonym">Sepia pharaonis</name>
    <dbReference type="NCBI Taxonomy" id="158019"/>
    <lineage>
        <taxon>Eukaryota</taxon>
        <taxon>Metazoa</taxon>
        <taxon>Spiralia</taxon>
        <taxon>Lophotrochozoa</taxon>
        <taxon>Mollusca</taxon>
        <taxon>Cephalopoda</taxon>
        <taxon>Coleoidea</taxon>
        <taxon>Decapodiformes</taxon>
        <taxon>Sepiida</taxon>
        <taxon>Sepiina</taxon>
        <taxon>Sepiidae</taxon>
        <taxon>Acanthosepion</taxon>
    </lineage>
</organism>
<keyword evidence="6" id="KW-0999">Mitochondrion inner membrane</keyword>
<dbReference type="InterPro" id="IPR039993">
    <property type="entry name" value="NDUFB10"/>
</dbReference>
<keyword evidence="8" id="KW-0496">Mitochondrion</keyword>
<accession>A0A812CK69</accession>
<evidence type="ECO:0000256" key="4">
    <source>
        <dbReference type="ARBA" id="ARBA00022448"/>
    </source>
</evidence>
<dbReference type="GO" id="GO:0005743">
    <property type="term" value="C:mitochondrial inner membrane"/>
    <property type="evidence" value="ECO:0007669"/>
    <property type="project" value="UniProtKB-SubCell"/>
</dbReference>
<evidence type="ECO:0000313" key="10">
    <source>
        <dbReference type="EMBL" id="CAE1267485.1"/>
    </source>
</evidence>
<evidence type="ECO:0000256" key="8">
    <source>
        <dbReference type="ARBA" id="ARBA00023128"/>
    </source>
</evidence>
<evidence type="ECO:0000256" key="1">
    <source>
        <dbReference type="ARBA" id="ARBA00004443"/>
    </source>
</evidence>
<dbReference type="Proteomes" id="UP000597762">
    <property type="component" value="Unassembled WGS sequence"/>
</dbReference>
<comment type="caution">
    <text evidence="10">The sequence shown here is derived from an EMBL/GenBank/DDBJ whole genome shotgun (WGS) entry which is preliminary data.</text>
</comment>
<evidence type="ECO:0000256" key="3">
    <source>
        <dbReference type="ARBA" id="ARBA00014109"/>
    </source>
</evidence>
<evidence type="ECO:0000256" key="7">
    <source>
        <dbReference type="ARBA" id="ARBA00022982"/>
    </source>
</evidence>
<evidence type="ECO:0000256" key="5">
    <source>
        <dbReference type="ARBA" id="ARBA00022660"/>
    </source>
</evidence>
<dbReference type="PANTHER" id="PTHR13094:SF1">
    <property type="entry name" value="NADH DEHYDROGENASE [UBIQUINONE] 1 BETA SUBCOMPLEX SUBUNIT 10"/>
    <property type="match status" value="1"/>
</dbReference>
<keyword evidence="7" id="KW-0249">Electron transport</keyword>
<evidence type="ECO:0000256" key="2">
    <source>
        <dbReference type="ARBA" id="ARBA00008317"/>
    </source>
</evidence>
<comment type="similarity">
    <text evidence="2">Belongs to the complex I NDUFB10 subunit family.</text>
</comment>
<keyword evidence="9" id="KW-0472">Membrane</keyword>
<name>A0A812CK69_ACAPH</name>
<dbReference type="Pfam" id="PF10249">
    <property type="entry name" value="NDUFB10"/>
    <property type="match status" value="1"/>
</dbReference>
<dbReference type="AlphaFoldDB" id="A0A812CK69"/>
<dbReference type="GO" id="GO:0045271">
    <property type="term" value="C:respiratory chain complex I"/>
    <property type="evidence" value="ECO:0007669"/>
    <property type="project" value="UniProtKB-ARBA"/>
</dbReference>
<evidence type="ECO:0000256" key="6">
    <source>
        <dbReference type="ARBA" id="ARBA00022792"/>
    </source>
</evidence>
<sequence length="162" mass="19279">MADDKVDPNLSYNKFIFSVFKVLDAPVTYFKENIVTPLHNRNKHYYYHRRFNRVPTIDECEVDEPLCIFEANEQFKRDRGVDANILKILRRRKTECMMYNGHNAPQKCQKVTEDYEKASTNWFIKYGDLGAAATVVHAFMKQKHRMIWERRQIEQGTGKVLR</sequence>
<gene>
    <name evidence="10" type="ORF">SPHA_35622</name>
</gene>
<dbReference type="InterPro" id="IPR019377">
    <property type="entry name" value="NADH_UbQ_OxRdtase_su10"/>
</dbReference>
<keyword evidence="5" id="KW-0679">Respiratory chain</keyword>
<comment type="subcellular location">
    <subcellularLocation>
        <location evidence="1">Mitochondrion inner membrane</location>
        <topology evidence="1">Peripheral membrane protein</topology>
        <orientation evidence="1">Matrix side</orientation>
    </subcellularLocation>
</comment>
<dbReference type="OrthoDB" id="6017729at2759"/>
<dbReference type="PANTHER" id="PTHR13094">
    <property type="entry name" value="NADH-UBIQUINONE OXIDOREDUCTASE PDSW SUBUNIT"/>
    <property type="match status" value="1"/>
</dbReference>
<keyword evidence="11" id="KW-1185">Reference proteome</keyword>
<proteinExistence type="inferred from homology"/>
<dbReference type="EMBL" id="CAHIKZ030001538">
    <property type="protein sequence ID" value="CAE1267485.1"/>
    <property type="molecule type" value="Genomic_DNA"/>
</dbReference>
<protein>
    <recommendedName>
        <fullName evidence="3">NADH dehydrogenase [ubiquinone] 1 beta subcomplex subunit 10</fullName>
    </recommendedName>
</protein>